<sequence length="115" mass="13325">MVSEFYANYYCTLEKKASSKMVIKKDPMHDSVGVRAIPVDISKRTITRVLMGGDFTVLSRTTEYDYRMGAMKGIRKLSTEDKMLHFQWMATIIAEDKEREEWVTGRKSIYKASLN</sequence>
<evidence type="ECO:0000313" key="1">
    <source>
        <dbReference type="EMBL" id="MCD9645355.1"/>
    </source>
</evidence>
<comment type="caution">
    <text evidence="1">The sequence shown here is derived from an EMBL/GenBank/DDBJ whole genome shotgun (WGS) entry which is preliminary data.</text>
</comment>
<dbReference type="EMBL" id="JACEIK010004402">
    <property type="protein sequence ID" value="MCD9645355.1"/>
    <property type="molecule type" value="Genomic_DNA"/>
</dbReference>
<keyword evidence="2" id="KW-1185">Reference proteome</keyword>
<dbReference type="Proteomes" id="UP000823775">
    <property type="component" value="Unassembled WGS sequence"/>
</dbReference>
<name>A0ABS8VGQ5_DATST</name>
<gene>
    <name evidence="1" type="ORF">HAX54_034211</name>
</gene>
<organism evidence="1 2">
    <name type="scientific">Datura stramonium</name>
    <name type="common">Jimsonweed</name>
    <name type="synonym">Common thornapple</name>
    <dbReference type="NCBI Taxonomy" id="4076"/>
    <lineage>
        <taxon>Eukaryota</taxon>
        <taxon>Viridiplantae</taxon>
        <taxon>Streptophyta</taxon>
        <taxon>Embryophyta</taxon>
        <taxon>Tracheophyta</taxon>
        <taxon>Spermatophyta</taxon>
        <taxon>Magnoliopsida</taxon>
        <taxon>eudicotyledons</taxon>
        <taxon>Gunneridae</taxon>
        <taxon>Pentapetalae</taxon>
        <taxon>asterids</taxon>
        <taxon>lamiids</taxon>
        <taxon>Solanales</taxon>
        <taxon>Solanaceae</taxon>
        <taxon>Solanoideae</taxon>
        <taxon>Datureae</taxon>
        <taxon>Datura</taxon>
    </lineage>
</organism>
<protein>
    <submittedName>
        <fullName evidence="1">Uncharacterized protein</fullName>
    </submittedName>
</protein>
<proteinExistence type="predicted"/>
<accession>A0ABS8VGQ5</accession>
<evidence type="ECO:0000313" key="2">
    <source>
        <dbReference type="Proteomes" id="UP000823775"/>
    </source>
</evidence>
<reference evidence="1 2" key="1">
    <citation type="journal article" date="2021" name="BMC Genomics">
        <title>Datura genome reveals duplications of psychoactive alkaloid biosynthetic genes and high mutation rate following tissue culture.</title>
        <authorList>
            <person name="Rajewski A."/>
            <person name="Carter-House D."/>
            <person name="Stajich J."/>
            <person name="Litt A."/>
        </authorList>
    </citation>
    <scope>NUCLEOTIDE SEQUENCE [LARGE SCALE GENOMIC DNA]</scope>
    <source>
        <strain evidence="1">AR-01</strain>
    </source>
</reference>